<dbReference type="SMART" id="SM00481">
    <property type="entry name" value="POLIIIAc"/>
    <property type="match status" value="1"/>
</dbReference>
<protein>
    <submittedName>
        <fullName evidence="2">Putative PHP domain protein</fullName>
    </submittedName>
</protein>
<gene>
    <name evidence="2" type="ORF">PITCH_A640105</name>
</gene>
<dbReference type="InterPro" id="IPR052018">
    <property type="entry name" value="PHP_domain"/>
</dbReference>
<dbReference type="Pfam" id="PF02811">
    <property type="entry name" value="PHP"/>
    <property type="match status" value="1"/>
</dbReference>
<dbReference type="GO" id="GO:0035312">
    <property type="term" value="F:5'-3' DNA exonuclease activity"/>
    <property type="evidence" value="ECO:0007669"/>
    <property type="project" value="TreeGrafter"/>
</dbReference>
<proteinExistence type="predicted"/>
<sequence>MKIDLHIHSRDCSDGKMPLMEIFNEAVSRQISLISITDHDSIDCQETARELAFEHGIAYLTGVELNISFSHPQYLNSRPISLDMLGYQYDIYNQALNRKLHELRNFRKKRAEQILEKINHELITNHIEPFTHKDLAAIEETVDGSFGRPHIANYMVTKGIVPDRQTAFDRYLVKCNVPKMPVSLEEASELIRSAGGKLVFAHPNNIKGTSLAAFTKSINEQQQIIRDKMLPYLDGIECWHPNHDMQTAAAYERFAKHNGLIVTGGSDCHQQPVSIGTVEVPAYVAVQFNFQIK</sequence>
<dbReference type="PANTHER" id="PTHR42924:SF3">
    <property type="entry name" value="POLYMERASE_HISTIDINOL PHOSPHATASE N-TERMINAL DOMAIN-CONTAINING PROTEIN"/>
    <property type="match status" value="1"/>
</dbReference>
<dbReference type="SUPFAM" id="SSF89550">
    <property type="entry name" value="PHP domain-like"/>
    <property type="match status" value="1"/>
</dbReference>
<dbReference type="InterPro" id="IPR004013">
    <property type="entry name" value="PHP_dom"/>
</dbReference>
<feature type="domain" description="Polymerase/histidinol phosphatase N-terminal" evidence="1">
    <location>
        <begin position="3"/>
        <end position="69"/>
    </location>
</feature>
<dbReference type="AlphaFoldDB" id="A0A445N1I5"/>
<evidence type="ECO:0000259" key="1">
    <source>
        <dbReference type="SMART" id="SM00481"/>
    </source>
</evidence>
<dbReference type="PANTHER" id="PTHR42924">
    <property type="entry name" value="EXONUCLEASE"/>
    <property type="match status" value="1"/>
</dbReference>
<reference evidence="2" key="1">
    <citation type="submission" date="2018-01" db="EMBL/GenBank/DDBJ databases">
        <authorList>
            <person name="Regsiter A."/>
            <person name="William W."/>
        </authorList>
    </citation>
    <scope>NUCLEOTIDE SEQUENCE</scope>
    <source>
        <strain evidence="2">TRIP AH-1</strain>
    </source>
</reference>
<name>A0A445N1I5_9BACT</name>
<dbReference type="InterPro" id="IPR016195">
    <property type="entry name" value="Pol/histidinol_Pase-like"/>
</dbReference>
<evidence type="ECO:0000313" key="2">
    <source>
        <dbReference type="EMBL" id="SPD75562.1"/>
    </source>
</evidence>
<dbReference type="InterPro" id="IPR003141">
    <property type="entry name" value="Pol/His_phosphatase_N"/>
</dbReference>
<dbReference type="GO" id="GO:0004534">
    <property type="term" value="F:5'-3' RNA exonuclease activity"/>
    <property type="evidence" value="ECO:0007669"/>
    <property type="project" value="TreeGrafter"/>
</dbReference>
<dbReference type="EMBL" id="OJIN01000208">
    <property type="protein sequence ID" value="SPD75562.1"/>
    <property type="molecule type" value="Genomic_DNA"/>
</dbReference>
<dbReference type="Gene3D" id="3.20.20.140">
    <property type="entry name" value="Metal-dependent hydrolases"/>
    <property type="match status" value="1"/>
</dbReference>
<organism evidence="2">
    <name type="scientific">uncultured Desulfobacterium sp</name>
    <dbReference type="NCBI Taxonomy" id="201089"/>
    <lineage>
        <taxon>Bacteria</taxon>
        <taxon>Pseudomonadati</taxon>
        <taxon>Thermodesulfobacteriota</taxon>
        <taxon>Desulfobacteria</taxon>
        <taxon>Desulfobacterales</taxon>
        <taxon>Desulfobacteriaceae</taxon>
        <taxon>Desulfobacterium</taxon>
        <taxon>environmental samples</taxon>
    </lineage>
</organism>
<accession>A0A445N1I5</accession>
<dbReference type="Gene3D" id="1.10.150.650">
    <property type="match status" value="1"/>
</dbReference>